<evidence type="ECO:0008006" key="5">
    <source>
        <dbReference type="Google" id="ProtNLM"/>
    </source>
</evidence>
<evidence type="ECO:0000256" key="2">
    <source>
        <dbReference type="ARBA" id="ARBA00022475"/>
    </source>
</evidence>
<keyword evidence="2" id="KW-1003">Cell membrane</keyword>
<dbReference type="EMBL" id="UINC01008283">
    <property type="protein sequence ID" value="SVA37308.1"/>
    <property type="molecule type" value="Genomic_DNA"/>
</dbReference>
<gene>
    <name evidence="4" type="ORF">METZ01_LOCUS90162</name>
</gene>
<accession>A0A381VC08</accession>
<dbReference type="CDD" id="cd09971">
    <property type="entry name" value="SdiA-regulated"/>
    <property type="match status" value="1"/>
</dbReference>
<dbReference type="SUPFAM" id="SSF50956">
    <property type="entry name" value="Thermostable phytase (3-phytase)"/>
    <property type="match status" value="1"/>
</dbReference>
<reference evidence="4" key="1">
    <citation type="submission" date="2018-05" db="EMBL/GenBank/DDBJ databases">
        <authorList>
            <person name="Lanie J.A."/>
            <person name="Ng W.-L."/>
            <person name="Kazmierczak K.M."/>
            <person name="Andrzejewski T.M."/>
            <person name="Davidsen T.M."/>
            <person name="Wayne K.J."/>
            <person name="Tettelin H."/>
            <person name="Glass J.I."/>
            <person name="Rusch D."/>
            <person name="Podicherti R."/>
            <person name="Tsui H.-C.T."/>
            <person name="Winkler M.E."/>
        </authorList>
    </citation>
    <scope>NUCLEOTIDE SEQUENCE</scope>
</reference>
<name>A0A381VC08_9ZZZZ</name>
<comment type="subcellular location">
    <subcellularLocation>
        <location evidence="1">Cell membrane</location>
    </subcellularLocation>
</comment>
<proteinExistence type="predicted"/>
<evidence type="ECO:0000313" key="4">
    <source>
        <dbReference type="EMBL" id="SVA37308.1"/>
    </source>
</evidence>
<evidence type="ECO:0000256" key="1">
    <source>
        <dbReference type="ARBA" id="ARBA00004236"/>
    </source>
</evidence>
<dbReference type="Gene3D" id="2.120.10.30">
    <property type="entry name" value="TolB, C-terminal domain"/>
    <property type="match status" value="1"/>
</dbReference>
<dbReference type="InterPro" id="IPR009722">
    <property type="entry name" value="YjiK/CarP"/>
</dbReference>
<dbReference type="Pfam" id="PF06977">
    <property type="entry name" value="SdiA-regulated"/>
    <property type="match status" value="1"/>
</dbReference>
<organism evidence="4">
    <name type="scientific">marine metagenome</name>
    <dbReference type="NCBI Taxonomy" id="408172"/>
    <lineage>
        <taxon>unclassified sequences</taxon>
        <taxon>metagenomes</taxon>
        <taxon>ecological metagenomes</taxon>
    </lineage>
</organism>
<sequence length="282" mass="30865">MKHLLIVACLLLGQVLGPAEESPRLDEYTLATGPVVIGGVSQNASGLTYHAERDSLFVVLDAPQRIVELGLDGSLKRKINLNKFDDTEGITWLGKNRFAVAEEARGNIVIVELEPKDGGVSWKKAGKLRTDIKVNLTNGLEGIAYDPLAKHFFVAREKRSPAVFKIIPPKPESDTPPTSILMSLAGRGLRDISGLHYDAKSERLLILSHESACIVEANKYGIEKSRLLLRGGKSGLSRTIFKAEGVALDKHDTLYVISEPNLLYVFKKGKLQPKKSDDKGSK</sequence>
<dbReference type="InterPro" id="IPR011042">
    <property type="entry name" value="6-blade_b-propeller_TolB-like"/>
</dbReference>
<evidence type="ECO:0000256" key="3">
    <source>
        <dbReference type="ARBA" id="ARBA00023136"/>
    </source>
</evidence>
<keyword evidence="3" id="KW-0472">Membrane</keyword>
<dbReference type="GO" id="GO:0005886">
    <property type="term" value="C:plasma membrane"/>
    <property type="evidence" value="ECO:0007669"/>
    <property type="project" value="UniProtKB-SubCell"/>
</dbReference>
<dbReference type="AlphaFoldDB" id="A0A381VC08"/>
<protein>
    <recommendedName>
        <fullName evidence="5">Phytase-like domain-containing protein</fullName>
    </recommendedName>
</protein>